<dbReference type="SUPFAM" id="SSF54695">
    <property type="entry name" value="POZ domain"/>
    <property type="match status" value="1"/>
</dbReference>
<sequence>MHRQSQYRLTWNPDRFHLLAHQAKLSHYLDYIQSSNEKPKTDISIKLSDNSTIMVHSEIATAHSGYFRRQYLKEMKAQKKPVTLFIDHLTNYDANAIRRMINFFYSGILPCSLAEIPELLALCCKLQVPSMRAIIEKFIIQKAADHNCLLDCWNISCHRQFDLSLRAKDFVLSYVMRSLEEAVLDLRFAQLDQAAVEELLKRDNLPVRSECDVLRIALMYYFRREGHVNMQSLLNVIRYNCGNETLMRMHQDIQCIDNEELRFCFEQNCAYGLWQSERRLYDQNIWPITDAPSPRRNPNVDCNWINAQFYTLVRLQPATASSR</sequence>
<dbReference type="InterPro" id="IPR011333">
    <property type="entry name" value="SKP1/BTB/POZ_sf"/>
</dbReference>
<evidence type="ECO:0000313" key="3">
    <source>
        <dbReference type="WBParaSite" id="Bm3650b.1"/>
    </source>
</evidence>
<dbReference type="InParanoid" id="A0A7I4KHL0"/>
<dbReference type="PANTHER" id="PTHR45632">
    <property type="entry name" value="LD33804P"/>
    <property type="match status" value="1"/>
</dbReference>
<evidence type="ECO:0000259" key="1">
    <source>
        <dbReference type="PROSITE" id="PS50097"/>
    </source>
</evidence>
<dbReference type="SMART" id="SM00225">
    <property type="entry name" value="BTB"/>
    <property type="match status" value="1"/>
</dbReference>
<protein>
    <submittedName>
        <fullName evidence="3">BTB domain-containing protein</fullName>
    </submittedName>
</protein>
<dbReference type="CDD" id="cd18186">
    <property type="entry name" value="BTB_POZ_ZBTB_KLHL-like"/>
    <property type="match status" value="1"/>
</dbReference>
<gene>
    <name evidence="3" type="primary">Bm3650</name>
</gene>
<dbReference type="Pfam" id="PF07707">
    <property type="entry name" value="BACK"/>
    <property type="match status" value="1"/>
</dbReference>
<dbReference type="Gene3D" id="3.30.710.10">
    <property type="entry name" value="Potassium Channel Kv1.1, Chain A"/>
    <property type="match status" value="1"/>
</dbReference>
<dbReference type="AlphaFoldDB" id="A0A7I4KHL0"/>
<dbReference type="WBParaSite" id="Bm3650b.1">
    <property type="protein sequence ID" value="Bm3650b.1"/>
    <property type="gene ID" value="WBGene00223911"/>
</dbReference>
<keyword evidence="2" id="KW-1185">Reference proteome</keyword>
<dbReference type="PROSITE" id="PS50097">
    <property type="entry name" value="BTB"/>
    <property type="match status" value="1"/>
</dbReference>
<reference evidence="2" key="1">
    <citation type="journal article" date="2007" name="Science">
        <title>Draft genome of the filarial nematode parasite Brugia malayi.</title>
        <authorList>
            <person name="Ghedin E."/>
            <person name="Wang S."/>
            <person name="Spiro D."/>
            <person name="Caler E."/>
            <person name="Zhao Q."/>
            <person name="Crabtree J."/>
            <person name="Allen J.E."/>
            <person name="Delcher A.L."/>
            <person name="Guiliano D.B."/>
            <person name="Miranda-Saavedra D."/>
            <person name="Angiuoli S.V."/>
            <person name="Creasy T."/>
            <person name="Amedeo P."/>
            <person name="Haas B."/>
            <person name="El-Sayed N.M."/>
            <person name="Wortman J.R."/>
            <person name="Feldblyum T."/>
            <person name="Tallon L."/>
            <person name="Schatz M."/>
            <person name="Shumway M."/>
            <person name="Koo H."/>
            <person name="Salzberg S.L."/>
            <person name="Schobel S."/>
            <person name="Pertea M."/>
            <person name="Pop M."/>
            <person name="White O."/>
            <person name="Barton G.J."/>
            <person name="Carlow C.K."/>
            <person name="Crawford M.J."/>
            <person name="Daub J."/>
            <person name="Dimmic M.W."/>
            <person name="Estes C.F."/>
            <person name="Foster J.M."/>
            <person name="Ganatra M."/>
            <person name="Gregory W.F."/>
            <person name="Johnson N.M."/>
            <person name="Jin J."/>
            <person name="Komuniecki R."/>
            <person name="Korf I."/>
            <person name="Kumar S."/>
            <person name="Laney S."/>
            <person name="Li B.W."/>
            <person name="Li W."/>
            <person name="Lindblom T.H."/>
            <person name="Lustigman S."/>
            <person name="Ma D."/>
            <person name="Maina C.V."/>
            <person name="Martin D.M."/>
            <person name="McCarter J.P."/>
            <person name="McReynolds L."/>
            <person name="Mitreva M."/>
            <person name="Nutman T.B."/>
            <person name="Parkinson J."/>
            <person name="Peregrin-Alvarez J.M."/>
            <person name="Poole C."/>
            <person name="Ren Q."/>
            <person name="Saunders L."/>
            <person name="Sluder A.E."/>
            <person name="Smith K."/>
            <person name="Stanke M."/>
            <person name="Unnasch T.R."/>
            <person name="Ware J."/>
            <person name="Wei A.D."/>
            <person name="Weil G."/>
            <person name="Williams D.J."/>
            <person name="Zhang Y."/>
            <person name="Williams S.A."/>
            <person name="Fraser-Liggett C."/>
            <person name="Slatko B."/>
            <person name="Blaxter M.L."/>
            <person name="Scott A.L."/>
        </authorList>
    </citation>
    <scope>NUCLEOTIDE SEQUENCE</scope>
    <source>
        <strain evidence="2">FR3</strain>
    </source>
</reference>
<evidence type="ECO:0000313" key="2">
    <source>
        <dbReference type="Proteomes" id="UP000006672"/>
    </source>
</evidence>
<dbReference type="InterPro" id="IPR000210">
    <property type="entry name" value="BTB/POZ_dom"/>
</dbReference>
<dbReference type="Pfam" id="PF00651">
    <property type="entry name" value="BTB"/>
    <property type="match status" value="1"/>
</dbReference>
<feature type="domain" description="BTB" evidence="1">
    <location>
        <begin position="41"/>
        <end position="107"/>
    </location>
</feature>
<dbReference type="Proteomes" id="UP000006672">
    <property type="component" value="Unassembled WGS sequence"/>
</dbReference>
<name>A0A7I4KHL0_BRUMA</name>
<organism evidence="2 3">
    <name type="scientific">Brugia malayi</name>
    <name type="common">Filarial nematode worm</name>
    <dbReference type="NCBI Taxonomy" id="6279"/>
    <lineage>
        <taxon>Eukaryota</taxon>
        <taxon>Metazoa</taxon>
        <taxon>Ecdysozoa</taxon>
        <taxon>Nematoda</taxon>
        <taxon>Chromadorea</taxon>
        <taxon>Rhabditida</taxon>
        <taxon>Spirurina</taxon>
        <taxon>Spiruromorpha</taxon>
        <taxon>Filarioidea</taxon>
        <taxon>Onchocercidae</taxon>
        <taxon>Brugia</taxon>
    </lineage>
</organism>
<accession>A0A7I4KHL0</accession>
<proteinExistence type="predicted"/>
<reference evidence="3" key="2">
    <citation type="submission" date="2020-12" db="UniProtKB">
        <authorList>
            <consortium name="WormBaseParasite"/>
        </authorList>
    </citation>
    <scope>IDENTIFICATION</scope>
</reference>
<dbReference type="InterPro" id="IPR011705">
    <property type="entry name" value="BACK"/>
</dbReference>